<evidence type="ECO:0000256" key="3">
    <source>
        <dbReference type="ARBA" id="ARBA00022676"/>
    </source>
</evidence>
<evidence type="ECO:0000256" key="1">
    <source>
        <dbReference type="ARBA" id="ARBA00004651"/>
    </source>
</evidence>
<keyword evidence="2" id="KW-1003">Cell membrane</keyword>
<feature type="transmembrane region" description="Helical" evidence="8">
    <location>
        <begin position="345"/>
        <end position="361"/>
    </location>
</feature>
<keyword evidence="4" id="KW-0808">Transferase</keyword>
<evidence type="ECO:0000259" key="9">
    <source>
        <dbReference type="Pfam" id="PF13231"/>
    </source>
</evidence>
<feature type="transmembrane region" description="Helical" evidence="8">
    <location>
        <begin position="373"/>
        <end position="392"/>
    </location>
</feature>
<dbReference type="Pfam" id="PF13231">
    <property type="entry name" value="PMT_2"/>
    <property type="match status" value="1"/>
</dbReference>
<evidence type="ECO:0000256" key="2">
    <source>
        <dbReference type="ARBA" id="ARBA00022475"/>
    </source>
</evidence>
<reference evidence="11" key="1">
    <citation type="submission" date="2018-08" db="EMBL/GenBank/DDBJ databases">
        <authorList>
            <person name="Kim S.-J."/>
            <person name="Jung G.-Y."/>
        </authorList>
    </citation>
    <scope>NUCLEOTIDE SEQUENCE [LARGE SCALE GENOMIC DNA]</scope>
    <source>
        <strain evidence="11">GY_H</strain>
    </source>
</reference>
<feature type="transmembrane region" description="Helical" evidence="8">
    <location>
        <begin position="243"/>
        <end position="263"/>
    </location>
</feature>
<feature type="transmembrane region" description="Helical" evidence="8">
    <location>
        <begin position="112"/>
        <end position="132"/>
    </location>
</feature>
<accession>A0A371B8B1</accession>
<dbReference type="OrthoDB" id="3760751at2"/>
<feature type="transmembrane region" description="Helical" evidence="8">
    <location>
        <begin position="80"/>
        <end position="100"/>
    </location>
</feature>
<keyword evidence="3" id="KW-0328">Glycosyltransferase</keyword>
<dbReference type="PANTHER" id="PTHR33908">
    <property type="entry name" value="MANNOSYLTRANSFERASE YKCB-RELATED"/>
    <property type="match status" value="1"/>
</dbReference>
<dbReference type="GO" id="GO:0005886">
    <property type="term" value="C:plasma membrane"/>
    <property type="evidence" value="ECO:0007669"/>
    <property type="project" value="UniProtKB-SubCell"/>
</dbReference>
<evidence type="ECO:0000256" key="4">
    <source>
        <dbReference type="ARBA" id="ARBA00022679"/>
    </source>
</evidence>
<feature type="transmembrane region" description="Helical" evidence="8">
    <location>
        <begin position="138"/>
        <end position="158"/>
    </location>
</feature>
<evidence type="ECO:0000256" key="5">
    <source>
        <dbReference type="ARBA" id="ARBA00022692"/>
    </source>
</evidence>
<protein>
    <recommendedName>
        <fullName evidence="9">Glycosyltransferase RgtA/B/C/D-like domain-containing protein</fullName>
    </recommendedName>
</protein>
<sequence length="555" mass="61659">MMHALADRSWSPWARVARLRDHMAAMDRYDLASFVLFAGLLALVFTTLHAYAITNDEDVQQRYGEMIVAYYTSGFKDRSLFHFVNLYLYGGLFDVSAVLTQRLLPMMDPYTVRHVLCAIIGVGGIIAAWASARLVAGPRAAAIAAFALAVCGPWYGSIFNHTKDIPFAAAMMTSTFFLLRLSRDLPRPRWGDVIGFGLCLGCALGIRVLGLLLIGYTALAIFVSCPRWRGNWRDAFEFFARSVTALLPAFLIGYVIMLLAWPWSALSPLNPIRGLIDFGAFHYQIRTLLDGQVYEMANVPRWYIPAYLLYKLPLIMLTGAIVSLGFILWPRDGKSAAALRRRNEMLLLATIAVFPVLCQVIDRGPAFCGLRHFLFVVPVLAVLAGIGFDAALSHVALWRPWLARTGVIAIVAVFGWNAAQLVALHPYQYLFYNPLVGGLPGASGRYEGDYWVTIMPEAVTDLESYIATLDTIGDHTRRYTVAVCGDRLPFEKEANARLQWVSDWSKAEFFIAPTHMNCDRALGGHEIVQIKRLGVTIGVVKDRRGLLTAELAGLP</sequence>
<keyword evidence="5 8" id="KW-0812">Transmembrane</keyword>
<evidence type="ECO:0000256" key="8">
    <source>
        <dbReference type="SAM" id="Phobius"/>
    </source>
</evidence>
<feature type="domain" description="Glycosyltransferase RgtA/B/C/D-like" evidence="9">
    <location>
        <begin position="115"/>
        <end position="247"/>
    </location>
</feature>
<evidence type="ECO:0000256" key="7">
    <source>
        <dbReference type="ARBA" id="ARBA00023136"/>
    </source>
</evidence>
<dbReference type="EMBL" id="QRGO01000001">
    <property type="protein sequence ID" value="RDV03663.1"/>
    <property type="molecule type" value="Genomic_DNA"/>
</dbReference>
<dbReference type="RefSeq" id="WP_115515687.1">
    <property type="nucleotide sequence ID" value="NZ_QRGO01000001.1"/>
</dbReference>
<evidence type="ECO:0000313" key="11">
    <source>
        <dbReference type="Proteomes" id="UP000263993"/>
    </source>
</evidence>
<evidence type="ECO:0000313" key="10">
    <source>
        <dbReference type="EMBL" id="RDV03663.1"/>
    </source>
</evidence>
<dbReference type="Proteomes" id="UP000263993">
    <property type="component" value="Unassembled WGS sequence"/>
</dbReference>
<proteinExistence type="predicted"/>
<comment type="caution">
    <text evidence="10">The sequence shown here is derived from an EMBL/GenBank/DDBJ whole genome shotgun (WGS) entry which is preliminary data.</text>
</comment>
<dbReference type="GO" id="GO:0016763">
    <property type="term" value="F:pentosyltransferase activity"/>
    <property type="evidence" value="ECO:0007669"/>
    <property type="project" value="TreeGrafter"/>
</dbReference>
<dbReference type="AlphaFoldDB" id="A0A371B8B1"/>
<dbReference type="InterPro" id="IPR050297">
    <property type="entry name" value="LipidA_mod_glycosyltrf_83"/>
</dbReference>
<feature type="transmembrane region" description="Helical" evidence="8">
    <location>
        <begin position="194"/>
        <end position="222"/>
    </location>
</feature>
<evidence type="ECO:0000256" key="6">
    <source>
        <dbReference type="ARBA" id="ARBA00022989"/>
    </source>
</evidence>
<feature type="transmembrane region" description="Helical" evidence="8">
    <location>
        <begin position="165"/>
        <end position="182"/>
    </location>
</feature>
<gene>
    <name evidence="10" type="ORF">DXH78_03100</name>
</gene>
<dbReference type="PANTHER" id="PTHR33908:SF11">
    <property type="entry name" value="MEMBRANE PROTEIN"/>
    <property type="match status" value="1"/>
</dbReference>
<organism evidence="10 11">
    <name type="scientific">Undibacter mobilis</name>
    <dbReference type="NCBI Taxonomy" id="2292256"/>
    <lineage>
        <taxon>Bacteria</taxon>
        <taxon>Pseudomonadati</taxon>
        <taxon>Pseudomonadota</taxon>
        <taxon>Alphaproteobacteria</taxon>
        <taxon>Hyphomicrobiales</taxon>
        <taxon>Nitrobacteraceae</taxon>
        <taxon>Undibacter</taxon>
    </lineage>
</organism>
<dbReference type="InterPro" id="IPR038731">
    <property type="entry name" value="RgtA/B/C-like"/>
</dbReference>
<name>A0A371B8B1_9BRAD</name>
<keyword evidence="6 8" id="KW-1133">Transmembrane helix</keyword>
<keyword evidence="11" id="KW-1185">Reference proteome</keyword>
<feature type="transmembrane region" description="Helical" evidence="8">
    <location>
        <begin position="401"/>
        <end position="419"/>
    </location>
</feature>
<keyword evidence="7 8" id="KW-0472">Membrane</keyword>
<feature type="transmembrane region" description="Helical" evidence="8">
    <location>
        <begin position="308"/>
        <end position="329"/>
    </location>
</feature>
<dbReference type="GO" id="GO:0009103">
    <property type="term" value="P:lipopolysaccharide biosynthetic process"/>
    <property type="evidence" value="ECO:0007669"/>
    <property type="project" value="UniProtKB-ARBA"/>
</dbReference>
<comment type="subcellular location">
    <subcellularLocation>
        <location evidence="1">Cell membrane</location>
        <topology evidence="1">Multi-pass membrane protein</topology>
    </subcellularLocation>
</comment>